<comment type="caution">
    <text evidence="1">The sequence shown here is derived from an EMBL/GenBank/DDBJ whole genome shotgun (WGS) entry which is preliminary data.</text>
</comment>
<dbReference type="Proteomes" id="UP000785679">
    <property type="component" value="Unassembled WGS sequence"/>
</dbReference>
<proteinExistence type="predicted"/>
<accession>A0A8J8NBB2</accession>
<organism evidence="1 2">
    <name type="scientific">Halteria grandinella</name>
    <dbReference type="NCBI Taxonomy" id="5974"/>
    <lineage>
        <taxon>Eukaryota</taxon>
        <taxon>Sar</taxon>
        <taxon>Alveolata</taxon>
        <taxon>Ciliophora</taxon>
        <taxon>Intramacronucleata</taxon>
        <taxon>Spirotrichea</taxon>
        <taxon>Stichotrichia</taxon>
        <taxon>Sporadotrichida</taxon>
        <taxon>Halteriidae</taxon>
        <taxon>Halteria</taxon>
    </lineage>
</organism>
<keyword evidence="2" id="KW-1185">Reference proteome</keyword>
<reference evidence="1" key="1">
    <citation type="submission" date="2019-06" db="EMBL/GenBank/DDBJ databases">
        <authorList>
            <person name="Zheng W."/>
        </authorList>
    </citation>
    <scope>NUCLEOTIDE SEQUENCE</scope>
    <source>
        <strain evidence="1">QDHG01</strain>
    </source>
</reference>
<protein>
    <submittedName>
        <fullName evidence="1">Uncharacterized protein</fullName>
    </submittedName>
</protein>
<evidence type="ECO:0000313" key="1">
    <source>
        <dbReference type="EMBL" id="TNV71576.1"/>
    </source>
</evidence>
<gene>
    <name evidence="1" type="ORF">FGO68_gene1448</name>
</gene>
<dbReference type="AlphaFoldDB" id="A0A8J8NBB2"/>
<dbReference type="EMBL" id="RRYP01029748">
    <property type="protein sequence ID" value="TNV71576.1"/>
    <property type="molecule type" value="Genomic_DNA"/>
</dbReference>
<sequence length="111" mass="13282">MKQKIKNMLKNQLKLGYQLIQNQMQWTASHISTFFRNINNLLFDLQQILQKLYGICAFYKQNNIMLQEDEQILEFSIYISNNEVRFQRGGQKGLFGCIWKSRLRQSPSQME</sequence>
<evidence type="ECO:0000313" key="2">
    <source>
        <dbReference type="Proteomes" id="UP000785679"/>
    </source>
</evidence>
<name>A0A8J8NBB2_HALGN</name>